<evidence type="ECO:0000256" key="7">
    <source>
        <dbReference type="ARBA" id="ARBA00024739"/>
    </source>
</evidence>
<organism evidence="10 11">
    <name type="scientific">Enterobacter genomosp. S</name>
    <dbReference type="NCBI Taxonomy" id="2364151"/>
    <lineage>
        <taxon>Bacteria</taxon>
        <taxon>Pseudomonadati</taxon>
        <taxon>Pseudomonadota</taxon>
        <taxon>Gammaproteobacteria</taxon>
        <taxon>Enterobacterales</taxon>
        <taxon>Enterobacteriaceae</taxon>
        <taxon>Enterobacter</taxon>
        <taxon>Enterobacter cloacae complex</taxon>
        <taxon>Enterobacter cloacae complex clade S</taxon>
    </lineage>
</organism>
<dbReference type="Proteomes" id="UP000076880">
    <property type="component" value="Unassembled WGS sequence"/>
</dbReference>
<accession>A0ABR5YMS7</accession>
<evidence type="ECO:0000256" key="8">
    <source>
        <dbReference type="ARBA" id="ARBA00030117"/>
    </source>
</evidence>
<evidence type="ECO:0000256" key="3">
    <source>
        <dbReference type="ARBA" id="ARBA00022491"/>
    </source>
</evidence>
<protein>
    <recommendedName>
        <fullName evidence="2">Negative regulator of flagellin synthesis</fullName>
    </recommendedName>
    <alternativeName>
        <fullName evidence="8">Anti-sigma-28 factor</fullName>
    </alternativeName>
</protein>
<keyword evidence="6" id="KW-0804">Transcription</keyword>
<dbReference type="EMBL" id="LVVA01000018">
    <property type="protein sequence ID" value="KZR32294.1"/>
    <property type="molecule type" value="Genomic_DNA"/>
</dbReference>
<comment type="function">
    <text evidence="7">Responsible for the coupling of flagellin expression to flagellar assembly by preventing expression of the flagellin genes when a component of the middle class of proteins is defective. It negatively regulates flagellar genes by inhibiting the activity of FliA by directly binding to FliA.</text>
</comment>
<keyword evidence="3" id="KW-0678">Repressor</keyword>
<dbReference type="RefSeq" id="WP_063450818.1">
    <property type="nucleotide sequence ID" value="NZ_LVVA01000018.1"/>
</dbReference>
<comment type="caution">
    <text evidence="10">The sequence shown here is derived from an EMBL/GenBank/DDBJ whole genome shotgun (WGS) entry which is preliminary data.</text>
</comment>
<keyword evidence="10" id="KW-0969">Cilium</keyword>
<feature type="domain" description="Anti-sigma-28 factor FlgM C-terminal" evidence="9">
    <location>
        <begin position="44"/>
        <end position="84"/>
    </location>
</feature>
<keyword evidence="10" id="KW-0966">Cell projection</keyword>
<dbReference type="InterPro" id="IPR007412">
    <property type="entry name" value="FlgM"/>
</dbReference>
<comment type="similarity">
    <text evidence="1">Belongs to the FlgM family.</text>
</comment>
<keyword evidence="4" id="KW-1005">Bacterial flagellum biogenesis</keyword>
<gene>
    <name evidence="10" type="ORF">A3466_01580</name>
</gene>
<evidence type="ECO:0000259" key="9">
    <source>
        <dbReference type="Pfam" id="PF04316"/>
    </source>
</evidence>
<name>A0ABR5YMS7_9ENTR</name>
<keyword evidence="11" id="KW-1185">Reference proteome</keyword>
<evidence type="ECO:0000313" key="10">
    <source>
        <dbReference type="EMBL" id="KZR32294.1"/>
    </source>
</evidence>
<dbReference type="InterPro" id="IPR035890">
    <property type="entry name" value="Anti-sigma-28_factor_FlgM_sf"/>
</dbReference>
<sequence length="90" mass="9502">MKISATQFNLATAINKASSAEQTPTVAQEGSAVVRSAAIDPVLGEAQTQLSALPEVDMARVAEMKDAISSGKISIDIDSLATAMQKYYQR</sequence>
<dbReference type="Pfam" id="PF04316">
    <property type="entry name" value="FlgM"/>
    <property type="match status" value="1"/>
</dbReference>
<keyword evidence="10" id="KW-0282">Flagellum</keyword>
<evidence type="ECO:0000256" key="2">
    <source>
        <dbReference type="ARBA" id="ARBA00017823"/>
    </source>
</evidence>
<evidence type="ECO:0000256" key="6">
    <source>
        <dbReference type="ARBA" id="ARBA00023163"/>
    </source>
</evidence>
<reference evidence="11" key="1">
    <citation type="submission" date="2016-03" db="EMBL/GenBank/DDBJ databases">
        <title>WGS of SAMN04393274.</title>
        <authorList>
            <person name="Adams M."/>
            <person name="Sutton G."/>
            <person name="Nelson K."/>
            <person name="Thaden J."/>
            <person name="Fowler V."/>
            <person name="Mccorrison J."/>
            <person name="Sanka R."/>
            <person name="Brinkac L."/>
            <person name="Nierman W."/>
        </authorList>
    </citation>
    <scope>NUCLEOTIDE SEQUENCE [LARGE SCALE GENOMIC DNA]</scope>
    <source>
        <strain evidence="11">GN06232</strain>
    </source>
</reference>
<dbReference type="NCBIfam" id="TIGR03824">
    <property type="entry name" value="FlgM_jcvi"/>
    <property type="match status" value="1"/>
</dbReference>
<evidence type="ECO:0000313" key="11">
    <source>
        <dbReference type="Proteomes" id="UP000076880"/>
    </source>
</evidence>
<evidence type="ECO:0000256" key="4">
    <source>
        <dbReference type="ARBA" id="ARBA00022795"/>
    </source>
</evidence>
<dbReference type="SUPFAM" id="SSF101498">
    <property type="entry name" value="Anti-sigma factor FlgM"/>
    <property type="match status" value="1"/>
</dbReference>
<evidence type="ECO:0000256" key="5">
    <source>
        <dbReference type="ARBA" id="ARBA00023015"/>
    </source>
</evidence>
<dbReference type="InterPro" id="IPR031316">
    <property type="entry name" value="FlgM_C"/>
</dbReference>
<keyword evidence="5" id="KW-0805">Transcription regulation</keyword>
<proteinExistence type="inferred from homology"/>
<evidence type="ECO:0000256" key="1">
    <source>
        <dbReference type="ARBA" id="ARBA00005322"/>
    </source>
</evidence>